<keyword evidence="1" id="KW-0472">Membrane</keyword>
<dbReference type="AlphaFoldDB" id="A0A562BFN8"/>
<protein>
    <submittedName>
        <fullName evidence="2">Uncharacterized protein</fullName>
    </submittedName>
</protein>
<evidence type="ECO:0000313" key="3">
    <source>
        <dbReference type="Proteomes" id="UP000318141"/>
    </source>
</evidence>
<feature type="transmembrane region" description="Helical" evidence="1">
    <location>
        <begin position="12"/>
        <end position="29"/>
    </location>
</feature>
<keyword evidence="3" id="KW-1185">Reference proteome</keyword>
<dbReference type="Proteomes" id="UP000318141">
    <property type="component" value="Unassembled WGS sequence"/>
</dbReference>
<gene>
    <name evidence="2" type="ORF">L602_000300001460</name>
</gene>
<evidence type="ECO:0000313" key="2">
    <source>
        <dbReference type="EMBL" id="TWG83931.1"/>
    </source>
</evidence>
<proteinExistence type="predicted"/>
<name>A0A562BFN8_9BURK</name>
<keyword evidence="1" id="KW-0812">Transmembrane</keyword>
<organism evidence="2 3">
    <name type="scientific">Cupriavidus gilardii J11</name>
    <dbReference type="NCBI Taxonomy" id="936133"/>
    <lineage>
        <taxon>Bacteria</taxon>
        <taxon>Pseudomonadati</taxon>
        <taxon>Pseudomonadota</taxon>
        <taxon>Betaproteobacteria</taxon>
        <taxon>Burkholderiales</taxon>
        <taxon>Burkholderiaceae</taxon>
        <taxon>Cupriavidus</taxon>
    </lineage>
</organism>
<sequence>MSSLDRKTLAVYRRALCAIAAVALLYLAFSVE</sequence>
<comment type="caution">
    <text evidence="2">The sequence shown here is derived from an EMBL/GenBank/DDBJ whole genome shotgun (WGS) entry which is preliminary data.</text>
</comment>
<reference evidence="2 3" key="1">
    <citation type="submission" date="2019-07" db="EMBL/GenBank/DDBJ databases">
        <title>Genome sequencing of lignin-degrading bacterial isolates.</title>
        <authorList>
            <person name="Gladden J."/>
        </authorList>
    </citation>
    <scope>NUCLEOTIDE SEQUENCE [LARGE SCALE GENOMIC DNA]</scope>
    <source>
        <strain evidence="2 3">J11</strain>
    </source>
</reference>
<accession>A0A562BFN8</accession>
<dbReference type="EMBL" id="VLJN01000023">
    <property type="protein sequence ID" value="TWG83931.1"/>
    <property type="molecule type" value="Genomic_DNA"/>
</dbReference>
<keyword evidence="1" id="KW-1133">Transmembrane helix</keyword>
<evidence type="ECO:0000256" key="1">
    <source>
        <dbReference type="SAM" id="Phobius"/>
    </source>
</evidence>